<feature type="transmembrane region" description="Helical" evidence="1">
    <location>
        <begin position="34"/>
        <end position="54"/>
    </location>
</feature>
<evidence type="ECO:0000313" key="3">
    <source>
        <dbReference type="Proteomes" id="UP000325945"/>
    </source>
</evidence>
<dbReference type="Proteomes" id="UP000325945">
    <property type="component" value="Unassembled WGS sequence"/>
</dbReference>
<reference evidence="3" key="1">
    <citation type="submission" date="2019-04" db="EMBL/GenBank/DDBJ databases">
        <title>Friends and foes A comparative genomics studyof 23 Aspergillus species from section Flavi.</title>
        <authorList>
            <consortium name="DOE Joint Genome Institute"/>
            <person name="Kjaerbolling I."/>
            <person name="Vesth T."/>
            <person name="Frisvad J.C."/>
            <person name="Nybo J.L."/>
            <person name="Theobald S."/>
            <person name="Kildgaard S."/>
            <person name="Isbrandt T."/>
            <person name="Kuo A."/>
            <person name="Sato A."/>
            <person name="Lyhne E.K."/>
            <person name="Kogle M.E."/>
            <person name="Wiebenga A."/>
            <person name="Kun R.S."/>
            <person name="Lubbers R.J."/>
            <person name="Makela M.R."/>
            <person name="Barry K."/>
            <person name="Chovatia M."/>
            <person name="Clum A."/>
            <person name="Daum C."/>
            <person name="Haridas S."/>
            <person name="He G."/>
            <person name="LaButti K."/>
            <person name="Lipzen A."/>
            <person name="Mondo S."/>
            <person name="Riley R."/>
            <person name="Salamov A."/>
            <person name="Simmons B.A."/>
            <person name="Magnuson J.K."/>
            <person name="Henrissat B."/>
            <person name="Mortensen U.H."/>
            <person name="Larsen T.O."/>
            <person name="Devries R.P."/>
            <person name="Grigoriev I.V."/>
            <person name="Machida M."/>
            <person name="Baker S.E."/>
            <person name="Andersen M.R."/>
        </authorList>
    </citation>
    <scope>NUCLEOTIDE SEQUENCE [LARGE SCALE GENOMIC DNA]</scope>
    <source>
        <strain evidence="3">CBS 130017</strain>
    </source>
</reference>
<gene>
    <name evidence="2" type="ORF">BDV39DRAFT_173363</name>
</gene>
<sequence length="80" mass="9174">MKCRILPDGKRCHKCGAGMLLITRRKVTQYMPPFVMTFLNGKFPIIALLLYLILGRPHPLESDHSSNKLDELTDIIHLSR</sequence>
<keyword evidence="1" id="KW-0812">Transmembrane</keyword>
<dbReference type="EMBL" id="ML741783">
    <property type="protein sequence ID" value="KAE8328820.1"/>
    <property type="molecule type" value="Genomic_DNA"/>
</dbReference>
<name>A0A5N6XBE8_9EURO</name>
<keyword evidence="1" id="KW-1133">Transmembrane helix</keyword>
<keyword evidence="1" id="KW-0472">Membrane</keyword>
<evidence type="ECO:0000256" key="1">
    <source>
        <dbReference type="SAM" id="Phobius"/>
    </source>
</evidence>
<dbReference type="AlphaFoldDB" id="A0A5N6XBE8"/>
<evidence type="ECO:0000313" key="2">
    <source>
        <dbReference type="EMBL" id="KAE8328820.1"/>
    </source>
</evidence>
<keyword evidence="3" id="KW-1185">Reference proteome</keyword>
<protein>
    <submittedName>
        <fullName evidence="2">Uncharacterized protein</fullName>
    </submittedName>
</protein>
<accession>A0A5N6XBE8</accession>
<proteinExistence type="predicted"/>
<organism evidence="2 3">
    <name type="scientific">Aspergillus sergii</name>
    <dbReference type="NCBI Taxonomy" id="1034303"/>
    <lineage>
        <taxon>Eukaryota</taxon>
        <taxon>Fungi</taxon>
        <taxon>Dikarya</taxon>
        <taxon>Ascomycota</taxon>
        <taxon>Pezizomycotina</taxon>
        <taxon>Eurotiomycetes</taxon>
        <taxon>Eurotiomycetidae</taxon>
        <taxon>Eurotiales</taxon>
        <taxon>Aspergillaceae</taxon>
        <taxon>Aspergillus</taxon>
        <taxon>Aspergillus subgen. Circumdati</taxon>
    </lineage>
</organism>